<feature type="domain" description="DUF732" evidence="3">
    <location>
        <begin position="89"/>
        <end position="159"/>
    </location>
</feature>
<evidence type="ECO:0000256" key="2">
    <source>
        <dbReference type="SAM" id="Phobius"/>
    </source>
</evidence>
<keyword evidence="2" id="KW-1133">Transmembrane helix</keyword>
<dbReference type="InterPro" id="IPR007969">
    <property type="entry name" value="DUF732"/>
</dbReference>
<evidence type="ECO:0000313" key="5">
    <source>
        <dbReference type="Proteomes" id="UP000827768"/>
    </source>
</evidence>
<dbReference type="Pfam" id="PF05305">
    <property type="entry name" value="DUF732"/>
    <property type="match status" value="1"/>
</dbReference>
<feature type="region of interest" description="Disordered" evidence="1">
    <location>
        <begin position="50"/>
        <end position="90"/>
    </location>
</feature>
<dbReference type="GeneID" id="80019883"/>
<dbReference type="EMBL" id="OK040790">
    <property type="protein sequence ID" value="UDL15992.1"/>
    <property type="molecule type" value="Genomic_DNA"/>
</dbReference>
<dbReference type="Proteomes" id="UP000827768">
    <property type="component" value="Segment"/>
</dbReference>
<evidence type="ECO:0000259" key="3">
    <source>
        <dbReference type="Pfam" id="PF05305"/>
    </source>
</evidence>
<keyword evidence="2" id="KW-0472">Membrane</keyword>
<sequence length="173" mass="18189">MSIPAPPPPASKPWYKRPITWIIAGSVAFLLFLVLMFSLTAALLSSGRPEPAPAPTVTVTQEPAPAPEPKPEPSEDPAPPPAAPEASSDEQAYLDFLRQEAYFKNIDDGTLLTAGYAICDAIGAGETIDGLFYTADQNGIPGYEAGYLIGSAVAGLCPEYTSVVEDYLAQNGS</sequence>
<proteinExistence type="predicted"/>
<organism evidence="4 5">
    <name type="scientific">Microbacterium phage Pumpernickel</name>
    <dbReference type="NCBI Taxonomy" id="2885983"/>
    <lineage>
        <taxon>Viruses</taxon>
        <taxon>Duplodnaviria</taxon>
        <taxon>Heunggongvirae</taxon>
        <taxon>Uroviricota</taxon>
        <taxon>Caudoviricetes</taxon>
        <taxon>Pumpernickelvirus</taxon>
        <taxon>Pumpernickelvirus pumpernickel</taxon>
    </lineage>
</organism>
<name>A0AAE9C2Y5_9CAUD</name>
<keyword evidence="2" id="KW-0812">Transmembrane</keyword>
<feature type="transmembrane region" description="Helical" evidence="2">
    <location>
        <begin position="20"/>
        <end position="44"/>
    </location>
</feature>
<keyword evidence="5" id="KW-1185">Reference proteome</keyword>
<accession>A0AAE9C2Y5</accession>
<reference evidence="4" key="1">
    <citation type="submission" date="2021-09" db="EMBL/GenBank/DDBJ databases">
        <authorList>
            <person name="Andersen S.H."/>
            <person name="Beall E.A."/>
            <person name="Cappelle B."/>
            <person name="Falteisek K.J."/>
            <person name="Fenske B.A."/>
            <person name="Gansluckner N.W."/>
            <person name="Gilbertson S.M."/>
            <person name="Krings K.J."/>
            <person name="Mobeck M."/>
            <person name="Odeku J.O."/>
            <person name="Poncelet M.E."/>
            <person name="Rohr J.R."/>
            <person name="Rolands L."/>
            <person name="Whipple C.D."/>
            <person name="Whipple E.M."/>
            <person name="Spring A.M."/>
            <person name="Klyczek K."/>
            <person name="Garlena R.A."/>
            <person name="Russell D.A."/>
            <person name="Pope W.H."/>
            <person name="Jacobs-Sera D."/>
            <person name="Hatfull G.F."/>
        </authorList>
    </citation>
    <scope>NUCLEOTIDE SEQUENCE</scope>
</reference>
<evidence type="ECO:0000256" key="1">
    <source>
        <dbReference type="SAM" id="MobiDB-lite"/>
    </source>
</evidence>
<dbReference type="KEGG" id="vg:80019883"/>
<dbReference type="RefSeq" id="YP_010755232.1">
    <property type="nucleotide sequence ID" value="NC_073468.1"/>
</dbReference>
<protein>
    <submittedName>
        <fullName evidence="4">Membrane protein</fullName>
    </submittedName>
</protein>
<evidence type="ECO:0000313" key="4">
    <source>
        <dbReference type="EMBL" id="UDL15992.1"/>
    </source>
</evidence>
<gene>
    <name evidence="4" type="primary">242</name>
    <name evidence="4" type="ORF">SEA_PUMPERNICKEL_242</name>
</gene>